<proteinExistence type="predicted"/>
<dbReference type="RefSeq" id="WP_097281830.1">
    <property type="nucleotide sequence ID" value="NZ_OCNJ01000027.1"/>
</dbReference>
<evidence type="ECO:0000313" key="2">
    <source>
        <dbReference type="Proteomes" id="UP000219621"/>
    </source>
</evidence>
<gene>
    <name evidence="1" type="ORF">SAMN05421508_1273</name>
</gene>
<sequence>MVAYNFQARFAAAVEAGEKAITIRTIGGRRYPRIGERLQLYTGQRTRACRKLVEPDPVVTGVQLITFHAGGRVWIEGHDWLTDLEIEILARLDGFPSGTEFLAFHEPSEGVRQAVLIEWRVCGGGS</sequence>
<dbReference type="EMBL" id="OCNJ01000027">
    <property type="protein sequence ID" value="SOE01824.1"/>
    <property type="molecule type" value="Genomic_DNA"/>
</dbReference>
<keyword evidence="2" id="KW-1185">Reference proteome</keyword>
<evidence type="ECO:0000313" key="1">
    <source>
        <dbReference type="EMBL" id="SOE01824.1"/>
    </source>
</evidence>
<evidence type="ECO:0008006" key="3">
    <source>
        <dbReference type="Google" id="ProtNLM"/>
    </source>
</evidence>
<reference evidence="1 2" key="1">
    <citation type="submission" date="2017-09" db="EMBL/GenBank/DDBJ databases">
        <authorList>
            <person name="Ehlers B."/>
            <person name="Leendertz F.H."/>
        </authorList>
    </citation>
    <scope>NUCLEOTIDE SEQUENCE [LARGE SCALE GENOMIC DNA]</scope>
    <source>
        <strain evidence="1 2">USBA 140</strain>
    </source>
</reference>
<name>A0A286H3G4_9PROT</name>
<dbReference type="OrthoDB" id="200334at2"/>
<dbReference type="AlphaFoldDB" id="A0A286H3G4"/>
<accession>A0A286H3G4</accession>
<protein>
    <recommendedName>
        <fullName evidence="3">ASCH domain-containing protein</fullName>
    </recommendedName>
</protein>
<dbReference type="Proteomes" id="UP000219621">
    <property type="component" value="Unassembled WGS sequence"/>
</dbReference>
<organism evidence="1 2">
    <name type="scientific">Caenispirillum bisanense</name>
    <dbReference type="NCBI Taxonomy" id="414052"/>
    <lineage>
        <taxon>Bacteria</taxon>
        <taxon>Pseudomonadati</taxon>
        <taxon>Pseudomonadota</taxon>
        <taxon>Alphaproteobacteria</taxon>
        <taxon>Rhodospirillales</taxon>
        <taxon>Novispirillaceae</taxon>
        <taxon>Caenispirillum</taxon>
    </lineage>
</organism>